<feature type="non-terminal residue" evidence="1">
    <location>
        <position position="97"/>
    </location>
</feature>
<name>A0ACA9P3X0_9GLOM</name>
<evidence type="ECO:0000313" key="2">
    <source>
        <dbReference type="Proteomes" id="UP000789525"/>
    </source>
</evidence>
<evidence type="ECO:0000313" key="1">
    <source>
        <dbReference type="EMBL" id="CAG8687517.1"/>
    </source>
</evidence>
<dbReference type="EMBL" id="CAJVPT010028693">
    <property type="protein sequence ID" value="CAG8687517.1"/>
    <property type="molecule type" value="Genomic_DNA"/>
</dbReference>
<accession>A0ACA9P3X0</accession>
<comment type="caution">
    <text evidence="1">The sequence shown here is derived from an EMBL/GenBank/DDBJ whole genome shotgun (WGS) entry which is preliminary data.</text>
</comment>
<gene>
    <name evidence="1" type="ORF">ACOLOM_LOCUS9671</name>
</gene>
<dbReference type="Proteomes" id="UP000789525">
    <property type="component" value="Unassembled WGS sequence"/>
</dbReference>
<keyword evidence="2" id="KW-1185">Reference proteome</keyword>
<reference evidence="1" key="1">
    <citation type="submission" date="2021-06" db="EMBL/GenBank/DDBJ databases">
        <authorList>
            <person name="Kallberg Y."/>
            <person name="Tangrot J."/>
            <person name="Rosling A."/>
        </authorList>
    </citation>
    <scope>NUCLEOTIDE SEQUENCE</scope>
    <source>
        <strain evidence="1">CL356</strain>
    </source>
</reference>
<protein>
    <submittedName>
        <fullName evidence="1">9721_t:CDS:1</fullName>
    </submittedName>
</protein>
<organism evidence="1 2">
    <name type="scientific">Acaulospora colombiana</name>
    <dbReference type="NCBI Taxonomy" id="27376"/>
    <lineage>
        <taxon>Eukaryota</taxon>
        <taxon>Fungi</taxon>
        <taxon>Fungi incertae sedis</taxon>
        <taxon>Mucoromycota</taxon>
        <taxon>Glomeromycotina</taxon>
        <taxon>Glomeromycetes</taxon>
        <taxon>Diversisporales</taxon>
        <taxon>Acaulosporaceae</taxon>
        <taxon>Acaulospora</taxon>
    </lineage>
</organism>
<sequence>MSSMFSAAAALFARTNISQNYTLLSPGVPVPPPPANSGLPSLPAGPPFKAGLWLIQPAQHKLNGKRVSVWTFEKRSGEMDRLGAQAKDMVIEILKAE</sequence>
<proteinExistence type="predicted"/>